<evidence type="ECO:0000313" key="2">
    <source>
        <dbReference type="EMBL" id="HIY96778.1"/>
    </source>
</evidence>
<dbReference type="AlphaFoldDB" id="A0A9D1ZWJ4"/>
<keyword evidence="1" id="KW-1133">Transmembrane helix</keyword>
<protein>
    <submittedName>
        <fullName evidence="2">Stage III sporulation protein AB</fullName>
    </submittedName>
</protein>
<sequence>MLKFFLCAAVLALCVGCAFLLTRKYKQRRDFFYNLDLFNERLVNEVSYTKIPLPSFIEKYEFTGDFKKMLDEKKTTDFQADAYEFAYLTDDEKKFLGDYFRMIGGSDAASQKTYLTALRKEIEQRRSESENVYKKYFSLYIKLGVLAGLILVILIV</sequence>
<comment type="caution">
    <text evidence="2">The sequence shown here is derived from an EMBL/GenBank/DDBJ whole genome shotgun (WGS) entry which is preliminary data.</text>
</comment>
<dbReference type="InterPro" id="IPR014198">
    <property type="entry name" value="Spore_III_AB"/>
</dbReference>
<feature type="transmembrane region" description="Helical" evidence="1">
    <location>
        <begin position="136"/>
        <end position="155"/>
    </location>
</feature>
<evidence type="ECO:0000313" key="3">
    <source>
        <dbReference type="Proteomes" id="UP000886750"/>
    </source>
</evidence>
<dbReference type="EMBL" id="DXCQ01000028">
    <property type="protein sequence ID" value="HIY96778.1"/>
    <property type="molecule type" value="Genomic_DNA"/>
</dbReference>
<reference evidence="2" key="2">
    <citation type="submission" date="2021-04" db="EMBL/GenBank/DDBJ databases">
        <authorList>
            <person name="Gilroy R."/>
        </authorList>
    </citation>
    <scope>NUCLEOTIDE SEQUENCE</scope>
    <source>
        <strain evidence="2">1345</strain>
    </source>
</reference>
<proteinExistence type="predicted"/>
<evidence type="ECO:0000256" key="1">
    <source>
        <dbReference type="SAM" id="Phobius"/>
    </source>
</evidence>
<keyword evidence="1" id="KW-0812">Transmembrane</keyword>
<dbReference type="Pfam" id="PF09548">
    <property type="entry name" value="Spore_III_AB"/>
    <property type="match status" value="1"/>
</dbReference>
<organism evidence="2 3">
    <name type="scientific">Candidatus Borkfalkia excrementigallinarum</name>
    <dbReference type="NCBI Taxonomy" id="2838506"/>
    <lineage>
        <taxon>Bacteria</taxon>
        <taxon>Bacillati</taxon>
        <taxon>Bacillota</taxon>
        <taxon>Clostridia</taxon>
        <taxon>Christensenellales</taxon>
        <taxon>Christensenellaceae</taxon>
        <taxon>Candidatus Borkfalkia</taxon>
    </lineage>
</organism>
<dbReference type="Proteomes" id="UP000886750">
    <property type="component" value="Unassembled WGS sequence"/>
</dbReference>
<keyword evidence="1" id="KW-0472">Membrane</keyword>
<gene>
    <name evidence="2" type="ORF">H9729_03745</name>
</gene>
<reference evidence="2" key="1">
    <citation type="journal article" date="2021" name="PeerJ">
        <title>Extensive microbial diversity within the chicken gut microbiome revealed by metagenomics and culture.</title>
        <authorList>
            <person name="Gilroy R."/>
            <person name="Ravi A."/>
            <person name="Getino M."/>
            <person name="Pursley I."/>
            <person name="Horton D.L."/>
            <person name="Alikhan N.F."/>
            <person name="Baker D."/>
            <person name="Gharbi K."/>
            <person name="Hall N."/>
            <person name="Watson M."/>
            <person name="Adriaenssens E.M."/>
            <person name="Foster-Nyarko E."/>
            <person name="Jarju S."/>
            <person name="Secka A."/>
            <person name="Antonio M."/>
            <person name="Oren A."/>
            <person name="Chaudhuri R.R."/>
            <person name="La Ragione R."/>
            <person name="Hildebrand F."/>
            <person name="Pallen M.J."/>
        </authorList>
    </citation>
    <scope>NUCLEOTIDE SEQUENCE</scope>
    <source>
        <strain evidence="2">1345</strain>
    </source>
</reference>
<accession>A0A9D1ZWJ4</accession>
<name>A0A9D1ZWJ4_9FIRM</name>